<dbReference type="PANTHER" id="PTHR31666">
    <property type="entry name" value="PROTEIN CXORF40A-RELATED"/>
    <property type="match status" value="1"/>
</dbReference>
<dbReference type="InterPro" id="IPR001623">
    <property type="entry name" value="DnaJ_domain"/>
</dbReference>
<feature type="transmembrane region" description="Helical" evidence="2">
    <location>
        <begin position="784"/>
        <end position="804"/>
    </location>
</feature>
<dbReference type="Gene3D" id="1.10.287.110">
    <property type="entry name" value="DnaJ domain"/>
    <property type="match status" value="1"/>
</dbReference>
<evidence type="ECO:0000313" key="5">
    <source>
        <dbReference type="Proteomes" id="UP000186817"/>
    </source>
</evidence>
<dbReference type="InterPro" id="IPR015947">
    <property type="entry name" value="PUA-like_sf"/>
</dbReference>
<dbReference type="OrthoDB" id="10250354at2759"/>
<protein>
    <submittedName>
        <fullName evidence="4">Uncharacterized protein CXorf40-like</fullName>
    </submittedName>
</protein>
<keyword evidence="2" id="KW-0812">Transmembrane</keyword>
<sequence>MRSRRSFGRCVRQQVFVAVVLSGSQLTWTSRSADIMHWPMLPRWHRVSRTSVCSLPVLAPQDRSAALIALGLDPATSPDATQVKTAFRKKVALLHPDLRGGAAEDSEEFMAVSDAYAVLSGRRRVRQTTAKSGMVWPPQPSEDLQARREAEFSRPGNWRWSQSGGYNPRDLNEVWDEIGYNPYTGEYREPQERQADEETWVEPPTWATSRPDPSPPPARPRPPSPQELEEAAPEFRLEILPYLAVISVSLYFALAPEQLPWVSEEERERRYDELARVEELKARQLEQRQLEEVFWRQNLKKMQTEELSGLAEGREEDEPQVKRAAGRWVIEDSMDELPSHGMATLPELQDKVADLQKQNEILGMENEMLADYLQRDADRASGLEDTDEALSDLPSSPVDKGKKAAKGGRQGQQRGRQLPTALNLEDKFRIANQEMEALTKDIGVINASPLGVGVPAPAVRLLRWSLTARRTSWRSKSRRKSFGTSASICAGFSLASAALALRPLRRQLLPCCASAEWVQPKKRQLRGPSNPKRQHGKGRAPTSEDSLQLPCFSMRDPYASLLLHGVKTVETRNHPMLRGVVGPCLLHVGHKTMDEGVALEFLWRRGLLEDQDLERMLKPPDGLNRGQVLGLLDLDATRQYTADELRSPAVQNSVTSEAVGKWATPVLSAWWLQTPLRERGQPGVWTVRLPRSAIPASALPLFSQPTISDVKSLPLLMVFDLDGVCWSPEMYQTKGGEPYSLVAQGLVKNSRDEEIRLFPAVQAVWKIQSESVGSMATFRRQSKLGALLAVAAVLALFSQLPAFIAPLRAAALAGVLAVGTQGNVAAAHVANSYVDSSNIVLAEDLPVSMGGKGGGGLDGTYTMKGSAKKKDFIDDEKFIKADEKFEAKFDEYIGVFGILFVGAFIAPMVTYFWYVRDSDPWEN</sequence>
<dbReference type="AlphaFoldDB" id="A0A1Q9DSL1"/>
<dbReference type="EMBL" id="LSRX01000406">
    <property type="protein sequence ID" value="OLP98159.1"/>
    <property type="molecule type" value="Genomic_DNA"/>
</dbReference>
<dbReference type="PANTHER" id="PTHR31666:SF0">
    <property type="entry name" value="PROTEIN EOLA1-RELATED"/>
    <property type="match status" value="1"/>
</dbReference>
<evidence type="ECO:0000313" key="4">
    <source>
        <dbReference type="EMBL" id="OLP98159.1"/>
    </source>
</evidence>
<dbReference type="Gene3D" id="3.40.50.1000">
    <property type="entry name" value="HAD superfamily/HAD-like"/>
    <property type="match status" value="1"/>
</dbReference>
<dbReference type="InterPro" id="IPR033615">
    <property type="entry name" value="EOLA1/EOLA2"/>
</dbReference>
<keyword evidence="5" id="KW-1185">Reference proteome</keyword>
<proteinExistence type="predicted"/>
<dbReference type="InterPro" id="IPR036869">
    <property type="entry name" value="J_dom_sf"/>
</dbReference>
<dbReference type="Proteomes" id="UP000186817">
    <property type="component" value="Unassembled WGS sequence"/>
</dbReference>
<dbReference type="CDD" id="cd06257">
    <property type="entry name" value="DnaJ"/>
    <property type="match status" value="1"/>
</dbReference>
<feature type="domain" description="J" evidence="3">
    <location>
        <begin position="65"/>
        <end position="133"/>
    </location>
</feature>
<gene>
    <name evidence="4" type="ORF">AK812_SmicGene19436</name>
</gene>
<dbReference type="SUPFAM" id="SSF88697">
    <property type="entry name" value="PUA domain-like"/>
    <property type="match status" value="1"/>
</dbReference>
<name>A0A1Q9DSL1_SYMMI</name>
<comment type="caution">
    <text evidence="4">The sequence shown here is derived from an EMBL/GenBank/DDBJ whole genome shotgun (WGS) entry which is preliminary data.</text>
</comment>
<dbReference type="PROSITE" id="PS50076">
    <property type="entry name" value="DNAJ_2"/>
    <property type="match status" value="1"/>
</dbReference>
<evidence type="ECO:0000256" key="1">
    <source>
        <dbReference type="SAM" id="MobiDB-lite"/>
    </source>
</evidence>
<feature type="region of interest" description="Disordered" evidence="1">
    <location>
        <begin position="520"/>
        <end position="546"/>
    </location>
</feature>
<evidence type="ECO:0000256" key="2">
    <source>
        <dbReference type="SAM" id="Phobius"/>
    </source>
</evidence>
<feature type="region of interest" description="Disordered" evidence="1">
    <location>
        <begin position="185"/>
        <end position="229"/>
    </location>
</feature>
<dbReference type="SUPFAM" id="SSF46565">
    <property type="entry name" value="Chaperone J-domain"/>
    <property type="match status" value="1"/>
</dbReference>
<dbReference type="Pfam" id="PF00226">
    <property type="entry name" value="DnaJ"/>
    <property type="match status" value="1"/>
</dbReference>
<feature type="compositionally biased region" description="Pro residues" evidence="1">
    <location>
        <begin position="212"/>
        <end position="225"/>
    </location>
</feature>
<keyword evidence="2" id="KW-0472">Membrane</keyword>
<organism evidence="4 5">
    <name type="scientific">Symbiodinium microadriaticum</name>
    <name type="common">Dinoflagellate</name>
    <name type="synonym">Zooxanthella microadriatica</name>
    <dbReference type="NCBI Taxonomy" id="2951"/>
    <lineage>
        <taxon>Eukaryota</taxon>
        <taxon>Sar</taxon>
        <taxon>Alveolata</taxon>
        <taxon>Dinophyceae</taxon>
        <taxon>Suessiales</taxon>
        <taxon>Symbiodiniaceae</taxon>
        <taxon>Symbiodinium</taxon>
    </lineage>
</organism>
<keyword evidence="2" id="KW-1133">Transmembrane helix</keyword>
<evidence type="ECO:0000259" key="3">
    <source>
        <dbReference type="PROSITE" id="PS50076"/>
    </source>
</evidence>
<accession>A0A1Q9DSL1</accession>
<dbReference type="SMART" id="SM00271">
    <property type="entry name" value="DnaJ"/>
    <property type="match status" value="1"/>
</dbReference>
<dbReference type="InterPro" id="IPR023214">
    <property type="entry name" value="HAD_sf"/>
</dbReference>
<feature type="compositionally biased region" description="Basic and acidic residues" evidence="1">
    <location>
        <begin position="186"/>
        <end position="196"/>
    </location>
</feature>
<reference evidence="4 5" key="1">
    <citation type="submission" date="2016-02" db="EMBL/GenBank/DDBJ databases">
        <title>Genome analysis of coral dinoflagellate symbionts highlights evolutionary adaptations to a symbiotic lifestyle.</title>
        <authorList>
            <person name="Aranda M."/>
            <person name="Li Y."/>
            <person name="Liew Y.J."/>
            <person name="Baumgarten S."/>
            <person name="Simakov O."/>
            <person name="Wilson M."/>
            <person name="Piel J."/>
            <person name="Ashoor H."/>
            <person name="Bougouffa S."/>
            <person name="Bajic V.B."/>
            <person name="Ryu T."/>
            <person name="Ravasi T."/>
            <person name="Bayer T."/>
            <person name="Micklem G."/>
            <person name="Kim H."/>
            <person name="Bhak J."/>
            <person name="Lajeunesse T.C."/>
            <person name="Voolstra C.R."/>
        </authorList>
    </citation>
    <scope>NUCLEOTIDE SEQUENCE [LARGE SCALE GENOMIC DNA]</scope>
    <source>
        <strain evidence="4 5">CCMP2467</strain>
    </source>
</reference>
<feature type="transmembrane region" description="Helical" evidence="2">
    <location>
        <begin position="892"/>
        <end position="914"/>
    </location>
</feature>
<feature type="region of interest" description="Disordered" evidence="1">
    <location>
        <begin position="380"/>
        <end position="419"/>
    </location>
</feature>